<dbReference type="SUPFAM" id="SSF53720">
    <property type="entry name" value="ALDH-like"/>
    <property type="match status" value="1"/>
</dbReference>
<evidence type="ECO:0000256" key="1">
    <source>
        <dbReference type="ARBA" id="ARBA00022857"/>
    </source>
</evidence>
<protein>
    <submittedName>
        <fullName evidence="2">Acyl-CoA reductase (LuxC)</fullName>
    </submittedName>
</protein>
<dbReference type="InterPro" id="IPR016161">
    <property type="entry name" value="Ald_DH/histidinol_DH"/>
</dbReference>
<dbReference type="InterPro" id="IPR008670">
    <property type="entry name" value="CoA_reduct_LuxC"/>
</dbReference>
<dbReference type="AlphaFoldDB" id="A0A1I3N9W2"/>
<dbReference type="Proteomes" id="UP000182737">
    <property type="component" value="Unassembled WGS sequence"/>
</dbReference>
<dbReference type="Pfam" id="PF05893">
    <property type="entry name" value="LuxC"/>
    <property type="match status" value="1"/>
</dbReference>
<name>A0A1I3N9W2_9SPIR</name>
<gene>
    <name evidence="2" type="ORF">SAMN04487775_11326</name>
</gene>
<organism evidence="2 3">
    <name type="scientific">Treponema bryantii</name>
    <dbReference type="NCBI Taxonomy" id="163"/>
    <lineage>
        <taxon>Bacteria</taxon>
        <taxon>Pseudomonadati</taxon>
        <taxon>Spirochaetota</taxon>
        <taxon>Spirochaetia</taxon>
        <taxon>Spirochaetales</taxon>
        <taxon>Treponemataceae</taxon>
        <taxon>Treponema</taxon>
    </lineage>
</organism>
<evidence type="ECO:0000313" key="3">
    <source>
        <dbReference type="Proteomes" id="UP000182737"/>
    </source>
</evidence>
<dbReference type="GO" id="GO:0003995">
    <property type="term" value="F:acyl-CoA dehydrogenase activity"/>
    <property type="evidence" value="ECO:0007669"/>
    <property type="project" value="InterPro"/>
</dbReference>
<evidence type="ECO:0000313" key="2">
    <source>
        <dbReference type="EMBL" id="SFJ05987.1"/>
    </source>
</evidence>
<proteinExistence type="predicted"/>
<dbReference type="EMBL" id="FORI01000013">
    <property type="protein sequence ID" value="SFJ05987.1"/>
    <property type="molecule type" value="Genomic_DNA"/>
</dbReference>
<keyword evidence="1" id="KW-0521">NADP</keyword>
<dbReference type="OrthoDB" id="580775at2"/>
<dbReference type="RefSeq" id="WP_074933596.1">
    <property type="nucleotide sequence ID" value="NZ_FORI01000013.1"/>
</dbReference>
<keyword evidence="3" id="KW-1185">Reference proteome</keyword>
<dbReference type="GO" id="GO:0008218">
    <property type="term" value="P:bioluminescence"/>
    <property type="evidence" value="ECO:0007669"/>
    <property type="project" value="InterPro"/>
</dbReference>
<accession>A0A1I3N9W2</accession>
<sequence length="395" mass="45206">MQLNFNELQYVVGSPEVVEQMNNAKVLRPFDDEVIAFLNDLSAILRVNRDYSDVATFGFWCRKAALLKEKEKYDDVLERFGKGIVFHSTPSNVPVNFAFSFAAGLLAGNANIVRLPGKPFDQVTIICNAINELLADKHKNMVPYIVFVKFPPVKEITDTFSALCNVRVIWGGDMTVAELRQSKIPARTTEITFADRHSIAVVNADEFLAADNKDDIIQNFYNDTYFSDQNACTSPRIIFWIGDKKKEAKNEFWNRVHKLVNSKYTLAPVQSVGKLTAMYSVAANKDVKVEKSDDMFITRINVDSIDKDLMNYKYNSGFYFEKEIDSLNEIVNVCDVRCQTLTYFGVKEEDFRKFLEEARPVGIDRIVPMGKSMDFTLIWDGYDLIRQMSRRINII</sequence>
<reference evidence="3" key="1">
    <citation type="submission" date="2016-10" db="EMBL/GenBank/DDBJ databases">
        <authorList>
            <person name="Varghese N."/>
            <person name="Submissions S."/>
        </authorList>
    </citation>
    <scope>NUCLEOTIDE SEQUENCE [LARGE SCALE GENOMIC DNA]</scope>
    <source>
        <strain evidence="3">XBD1002</strain>
    </source>
</reference>